<reference evidence="2" key="2">
    <citation type="submission" date="2021-01" db="EMBL/GenBank/DDBJ databases">
        <authorList>
            <person name="Schikora-Tamarit M.A."/>
        </authorList>
    </citation>
    <scope>NUCLEOTIDE SEQUENCE</scope>
    <source>
        <strain evidence="2">CBS6341</strain>
    </source>
</reference>
<accession>A0A9P8TH38</accession>
<evidence type="ECO:0008006" key="4">
    <source>
        <dbReference type="Google" id="ProtNLM"/>
    </source>
</evidence>
<sequence>MVAFNRSFTVLKQFNQQFIDILSDLPFLHHHFKHPTSELITITLIYVLIIILIYLSVRSILLHYKIIDLNKDEQIFIDKPIHVAHITAYCKIYQRDQFLKDTLKFKIEFSPEDYDYEDDDELGSTLALLKRKLYHLFKVSNIYEAYDIKDFTINDVEIYHGNGLLTDNDKALCLLGVQTGDIVKVKFNCN</sequence>
<evidence type="ECO:0000256" key="1">
    <source>
        <dbReference type="SAM" id="Phobius"/>
    </source>
</evidence>
<organism evidence="2 3">
    <name type="scientific">Wickerhamomyces mucosus</name>
    <dbReference type="NCBI Taxonomy" id="1378264"/>
    <lineage>
        <taxon>Eukaryota</taxon>
        <taxon>Fungi</taxon>
        <taxon>Dikarya</taxon>
        <taxon>Ascomycota</taxon>
        <taxon>Saccharomycotina</taxon>
        <taxon>Saccharomycetes</taxon>
        <taxon>Phaffomycetales</taxon>
        <taxon>Wickerhamomycetaceae</taxon>
        <taxon>Wickerhamomyces</taxon>
    </lineage>
</organism>
<comment type="caution">
    <text evidence="2">The sequence shown here is derived from an EMBL/GenBank/DDBJ whole genome shotgun (WGS) entry which is preliminary data.</text>
</comment>
<evidence type="ECO:0000313" key="2">
    <source>
        <dbReference type="EMBL" id="KAH3679338.1"/>
    </source>
</evidence>
<proteinExistence type="predicted"/>
<keyword evidence="3" id="KW-1185">Reference proteome</keyword>
<dbReference type="OrthoDB" id="3980107at2759"/>
<evidence type="ECO:0000313" key="3">
    <source>
        <dbReference type="Proteomes" id="UP000769528"/>
    </source>
</evidence>
<keyword evidence="1" id="KW-0812">Transmembrane</keyword>
<feature type="transmembrane region" description="Helical" evidence="1">
    <location>
        <begin position="39"/>
        <end position="57"/>
    </location>
</feature>
<dbReference type="Proteomes" id="UP000769528">
    <property type="component" value="Unassembled WGS sequence"/>
</dbReference>
<gene>
    <name evidence="2" type="ORF">WICMUC_001078</name>
</gene>
<reference evidence="2" key="1">
    <citation type="journal article" date="2021" name="Open Biol.">
        <title>Shared evolutionary footprints suggest mitochondrial oxidative damage underlies multiple complex I losses in fungi.</title>
        <authorList>
            <person name="Schikora-Tamarit M.A."/>
            <person name="Marcet-Houben M."/>
            <person name="Nosek J."/>
            <person name="Gabaldon T."/>
        </authorList>
    </citation>
    <scope>NUCLEOTIDE SEQUENCE</scope>
    <source>
        <strain evidence="2">CBS6341</strain>
    </source>
</reference>
<name>A0A9P8TH38_9ASCO</name>
<protein>
    <recommendedName>
        <fullName evidence="4">Ubiquitin-like domain-containing protein</fullName>
    </recommendedName>
</protein>
<keyword evidence="1" id="KW-0472">Membrane</keyword>
<keyword evidence="1" id="KW-1133">Transmembrane helix</keyword>
<dbReference type="EMBL" id="JAEUBF010000322">
    <property type="protein sequence ID" value="KAH3679338.1"/>
    <property type="molecule type" value="Genomic_DNA"/>
</dbReference>
<dbReference type="AlphaFoldDB" id="A0A9P8TH38"/>